<evidence type="ECO:0000313" key="1">
    <source>
        <dbReference type="EMBL" id="KAI5062424.1"/>
    </source>
</evidence>
<reference evidence="1" key="1">
    <citation type="submission" date="2021-01" db="EMBL/GenBank/DDBJ databases">
        <title>Adiantum capillus-veneris genome.</title>
        <authorList>
            <person name="Fang Y."/>
            <person name="Liao Q."/>
        </authorList>
    </citation>
    <scope>NUCLEOTIDE SEQUENCE</scope>
    <source>
        <strain evidence="1">H3</strain>
        <tissue evidence="1">Leaf</tissue>
    </source>
</reference>
<dbReference type="Proteomes" id="UP000886520">
    <property type="component" value="Chromosome 22"/>
</dbReference>
<dbReference type="EMBL" id="JABFUD020000022">
    <property type="protein sequence ID" value="KAI5062424.1"/>
    <property type="molecule type" value="Genomic_DNA"/>
</dbReference>
<gene>
    <name evidence="1" type="ORF">GOP47_0022963</name>
</gene>
<keyword evidence="2" id="KW-1185">Reference proteome</keyword>
<sequence>MLKVNKLHGMQKFMMVLSTSRFHMVLIPEGRDANIHLGKLPLHLMRCLSVNVGLGGHRRDYIQNTH</sequence>
<dbReference type="AlphaFoldDB" id="A0A9D4Z5U3"/>
<proteinExistence type="predicted"/>
<comment type="caution">
    <text evidence="1">The sequence shown here is derived from an EMBL/GenBank/DDBJ whole genome shotgun (WGS) entry which is preliminary data.</text>
</comment>
<name>A0A9D4Z5U3_ADICA</name>
<accession>A0A9D4Z5U3</accession>
<protein>
    <submittedName>
        <fullName evidence="1">Uncharacterized protein</fullName>
    </submittedName>
</protein>
<organism evidence="1 2">
    <name type="scientific">Adiantum capillus-veneris</name>
    <name type="common">Maidenhair fern</name>
    <dbReference type="NCBI Taxonomy" id="13818"/>
    <lineage>
        <taxon>Eukaryota</taxon>
        <taxon>Viridiplantae</taxon>
        <taxon>Streptophyta</taxon>
        <taxon>Embryophyta</taxon>
        <taxon>Tracheophyta</taxon>
        <taxon>Polypodiopsida</taxon>
        <taxon>Polypodiidae</taxon>
        <taxon>Polypodiales</taxon>
        <taxon>Pteridineae</taxon>
        <taxon>Pteridaceae</taxon>
        <taxon>Vittarioideae</taxon>
        <taxon>Adiantum</taxon>
    </lineage>
</organism>
<evidence type="ECO:0000313" key="2">
    <source>
        <dbReference type="Proteomes" id="UP000886520"/>
    </source>
</evidence>